<evidence type="ECO:0000313" key="4">
    <source>
        <dbReference type="EMBL" id="TQL51274.1"/>
    </source>
</evidence>
<sequence>MARPTDDTSPERPGGRTWNRSLRLSRGNVLVGVLTLLLGLALVAQVRTTQEADLSQLREADLIALLDDVTTRADSLEDEIVQLEQDRDQLANGSGDDAAREAAQARLQSYQVLAGTVPVQGPGVTILVEDPDRTVTATMMVDLVQELRDAGAEAIQVGEVRVVASSWVGITPDGQLTVEGVPLTSPYLVTAIGDSHTLAGAMNIPGGFNDSVRRVGGDVTVLDSATLTIDALHEPDEPRYAQPIPSEEP</sequence>
<keyword evidence="3" id="KW-1133">Transmembrane helix</keyword>
<proteinExistence type="inferred from homology"/>
<dbReference type="Proteomes" id="UP000319516">
    <property type="component" value="Unassembled WGS sequence"/>
</dbReference>
<accession>A0A542YTJ7</accession>
<gene>
    <name evidence="4" type="ORF">FB467_2415</name>
</gene>
<evidence type="ECO:0000256" key="3">
    <source>
        <dbReference type="SAM" id="Phobius"/>
    </source>
</evidence>
<dbReference type="RefSeq" id="WP_141785298.1">
    <property type="nucleotide sequence ID" value="NZ_BAAAIK010000010.1"/>
</dbReference>
<dbReference type="EMBL" id="VFOP01000001">
    <property type="protein sequence ID" value="TQL51274.1"/>
    <property type="molecule type" value="Genomic_DNA"/>
</dbReference>
<dbReference type="PANTHER" id="PTHR37313">
    <property type="entry name" value="UPF0749 PROTEIN RV1825"/>
    <property type="match status" value="1"/>
</dbReference>
<dbReference type="OrthoDB" id="3211287at2"/>
<keyword evidence="2" id="KW-0175">Coiled coil</keyword>
<comment type="caution">
    <text evidence="4">The sequence shown here is derived from an EMBL/GenBank/DDBJ whole genome shotgun (WGS) entry which is preliminary data.</text>
</comment>
<keyword evidence="5" id="KW-1185">Reference proteome</keyword>
<keyword evidence="3" id="KW-0472">Membrane</keyword>
<organism evidence="4 5">
    <name type="scientific">Ornithinicoccus hortensis</name>
    <dbReference type="NCBI Taxonomy" id="82346"/>
    <lineage>
        <taxon>Bacteria</taxon>
        <taxon>Bacillati</taxon>
        <taxon>Actinomycetota</taxon>
        <taxon>Actinomycetes</taxon>
        <taxon>Micrococcales</taxon>
        <taxon>Intrasporangiaceae</taxon>
        <taxon>Ornithinicoccus</taxon>
    </lineage>
</organism>
<protein>
    <submittedName>
        <fullName evidence="4">Uncharacterized protein YlxW (UPF0749 family)</fullName>
    </submittedName>
</protein>
<evidence type="ECO:0000256" key="2">
    <source>
        <dbReference type="SAM" id="Coils"/>
    </source>
</evidence>
<dbReference type="GO" id="GO:0005886">
    <property type="term" value="C:plasma membrane"/>
    <property type="evidence" value="ECO:0007669"/>
    <property type="project" value="TreeGrafter"/>
</dbReference>
<comment type="similarity">
    <text evidence="1">Belongs to the UPF0749 family.</text>
</comment>
<dbReference type="AlphaFoldDB" id="A0A542YTJ7"/>
<dbReference type="Gene3D" id="3.30.70.1880">
    <property type="entry name" value="Protein of unknown function DUF881"/>
    <property type="match status" value="1"/>
</dbReference>
<keyword evidence="3" id="KW-0812">Transmembrane</keyword>
<evidence type="ECO:0000256" key="1">
    <source>
        <dbReference type="ARBA" id="ARBA00009108"/>
    </source>
</evidence>
<evidence type="ECO:0000313" key="5">
    <source>
        <dbReference type="Proteomes" id="UP000319516"/>
    </source>
</evidence>
<dbReference type="Pfam" id="PF05949">
    <property type="entry name" value="DUF881"/>
    <property type="match status" value="1"/>
</dbReference>
<feature type="coiled-coil region" evidence="2">
    <location>
        <begin position="66"/>
        <end position="93"/>
    </location>
</feature>
<dbReference type="InterPro" id="IPR010273">
    <property type="entry name" value="DUF881"/>
</dbReference>
<name>A0A542YTJ7_9MICO</name>
<feature type="transmembrane region" description="Helical" evidence="3">
    <location>
        <begin position="29"/>
        <end position="46"/>
    </location>
</feature>
<dbReference type="PANTHER" id="PTHR37313:SF2">
    <property type="entry name" value="UPF0749 PROTEIN YLXX"/>
    <property type="match status" value="1"/>
</dbReference>
<reference evidence="4 5" key="1">
    <citation type="submission" date="2019-06" db="EMBL/GenBank/DDBJ databases">
        <title>Sequencing the genomes of 1000 actinobacteria strains.</title>
        <authorList>
            <person name="Klenk H.-P."/>
        </authorList>
    </citation>
    <scope>NUCLEOTIDE SEQUENCE [LARGE SCALE GENOMIC DNA]</scope>
    <source>
        <strain evidence="4 5">DSM 12335</strain>
    </source>
</reference>